<dbReference type="STRING" id="33960.TY91_13775"/>
<evidence type="ECO:0000259" key="3">
    <source>
        <dbReference type="Pfam" id="PF12464"/>
    </source>
</evidence>
<dbReference type="PATRIC" id="fig|1423733.4.peg.1008"/>
<gene>
    <name evidence="4" type="ORF">FC82_GL000956</name>
</gene>
<reference evidence="4 5" key="1">
    <citation type="journal article" date="2015" name="Genome Announc.">
        <title>Expanding the biotechnology potential of lactobacilli through comparative genomics of 213 strains and associated genera.</title>
        <authorList>
            <person name="Sun Z."/>
            <person name="Harris H.M."/>
            <person name="McCann A."/>
            <person name="Guo C."/>
            <person name="Argimon S."/>
            <person name="Zhang W."/>
            <person name="Yang X."/>
            <person name="Jeffery I.B."/>
            <person name="Cooney J.C."/>
            <person name="Kagawa T.F."/>
            <person name="Liu W."/>
            <person name="Song Y."/>
            <person name="Salvetti E."/>
            <person name="Wrobel A."/>
            <person name="Rasinkangas P."/>
            <person name="Parkhill J."/>
            <person name="Rea M.C."/>
            <person name="O'Sullivan O."/>
            <person name="Ritari J."/>
            <person name="Douillard F.P."/>
            <person name="Paul Ross R."/>
            <person name="Yang R."/>
            <person name="Briner A.E."/>
            <person name="Felis G.E."/>
            <person name="de Vos W.M."/>
            <person name="Barrangou R."/>
            <person name="Klaenhammer T.R."/>
            <person name="Caufield P.W."/>
            <person name="Cui Y."/>
            <person name="Zhang H."/>
            <person name="O'Toole P.W."/>
        </authorList>
    </citation>
    <scope>NUCLEOTIDE SEQUENCE [LARGE SCALE GENOMIC DNA]</scope>
    <source>
        <strain evidence="4 5">DSM 20515</strain>
    </source>
</reference>
<dbReference type="EMBL" id="AYYR01000019">
    <property type="protein sequence ID" value="KRM76854.1"/>
    <property type="molecule type" value="Genomic_DNA"/>
</dbReference>
<evidence type="ECO:0000313" key="5">
    <source>
        <dbReference type="Proteomes" id="UP000051845"/>
    </source>
</evidence>
<dbReference type="RefSeq" id="WP_056996328.1">
    <property type="nucleotide sequence ID" value="NZ_AYYR01000019.1"/>
</dbReference>
<sequence length="195" mass="20858">MTFKDMMMGNSPYVSQYQDAPNDMRQRADHLCWQLNQMDPNVQEARQKILMQLFETSENLPFVAANFHCDYGFNIHFHGMALLNDNVTILDSSPVHIGANAFIAPGVVIACAGHAVLPEQRVAGIGNSAPITLKDNVWVGANSVITAGTTIGAGSIIGAGSVVTHDIPAGVIAVGSPAKVVREITEADRVALTQF</sequence>
<keyword evidence="2" id="KW-0808">Transferase</keyword>
<dbReference type="InterPro" id="IPR001451">
    <property type="entry name" value="Hexapep"/>
</dbReference>
<dbReference type="GO" id="GO:0016407">
    <property type="term" value="F:acetyltransferase activity"/>
    <property type="evidence" value="ECO:0007669"/>
    <property type="project" value="InterPro"/>
</dbReference>
<dbReference type="AlphaFoldDB" id="A0A0R2BMA7"/>
<evidence type="ECO:0000256" key="2">
    <source>
        <dbReference type="ARBA" id="ARBA00022679"/>
    </source>
</evidence>
<dbReference type="Proteomes" id="UP000051845">
    <property type="component" value="Unassembled WGS sequence"/>
</dbReference>
<organism evidence="4 5">
    <name type="scientific">Secundilactobacillus collinoides DSM 20515 = JCM 1123</name>
    <dbReference type="NCBI Taxonomy" id="1423733"/>
    <lineage>
        <taxon>Bacteria</taxon>
        <taxon>Bacillati</taxon>
        <taxon>Bacillota</taxon>
        <taxon>Bacilli</taxon>
        <taxon>Lactobacillales</taxon>
        <taxon>Lactobacillaceae</taxon>
        <taxon>Secundilactobacillus</taxon>
    </lineage>
</organism>
<protein>
    <recommendedName>
        <fullName evidence="3">Maltose/galactoside acetyltransferase domain-containing protein</fullName>
    </recommendedName>
</protein>
<dbReference type="CDD" id="cd03357">
    <property type="entry name" value="LbH_MAT_GAT"/>
    <property type="match status" value="1"/>
</dbReference>
<feature type="domain" description="Maltose/galactoside acetyltransferase" evidence="3">
    <location>
        <begin position="23"/>
        <end position="55"/>
    </location>
</feature>
<accession>A0A0R2BMA7</accession>
<dbReference type="PANTHER" id="PTHR23416:SF23">
    <property type="entry name" value="ACETYLTRANSFERASE C18B11.09C-RELATED"/>
    <property type="match status" value="1"/>
</dbReference>
<evidence type="ECO:0000256" key="1">
    <source>
        <dbReference type="ARBA" id="ARBA00007274"/>
    </source>
</evidence>
<dbReference type="PANTHER" id="PTHR23416">
    <property type="entry name" value="SIALIC ACID SYNTHASE-RELATED"/>
    <property type="match status" value="1"/>
</dbReference>
<dbReference type="Gene3D" id="2.160.10.10">
    <property type="entry name" value="Hexapeptide repeat proteins"/>
    <property type="match status" value="1"/>
</dbReference>
<dbReference type="SUPFAM" id="SSF51161">
    <property type="entry name" value="Trimeric LpxA-like enzymes"/>
    <property type="match status" value="1"/>
</dbReference>
<evidence type="ECO:0000313" key="4">
    <source>
        <dbReference type="EMBL" id="KRM76854.1"/>
    </source>
</evidence>
<dbReference type="InterPro" id="IPR011004">
    <property type="entry name" value="Trimer_LpxA-like_sf"/>
</dbReference>
<dbReference type="InterPro" id="IPR051159">
    <property type="entry name" value="Hexapeptide_acetyltransf"/>
</dbReference>
<dbReference type="InterPro" id="IPR024688">
    <property type="entry name" value="Mac_dom"/>
</dbReference>
<name>A0A0R2BMA7_SECCO</name>
<comment type="similarity">
    <text evidence="1">Belongs to the transferase hexapeptide repeat family.</text>
</comment>
<dbReference type="Pfam" id="PF00132">
    <property type="entry name" value="Hexapep"/>
    <property type="match status" value="1"/>
</dbReference>
<comment type="caution">
    <text evidence="4">The sequence shown here is derived from an EMBL/GenBank/DDBJ whole genome shotgun (WGS) entry which is preliminary data.</text>
</comment>
<proteinExistence type="inferred from homology"/>
<dbReference type="Pfam" id="PF12464">
    <property type="entry name" value="Mac"/>
    <property type="match status" value="1"/>
</dbReference>
<dbReference type="GO" id="GO:0008374">
    <property type="term" value="F:O-acyltransferase activity"/>
    <property type="evidence" value="ECO:0007669"/>
    <property type="project" value="TreeGrafter"/>
</dbReference>